<dbReference type="GO" id="GO:0005886">
    <property type="term" value="C:plasma membrane"/>
    <property type="evidence" value="ECO:0007669"/>
    <property type="project" value="TreeGrafter"/>
</dbReference>
<dbReference type="PANTHER" id="PTHR30531:SF12">
    <property type="entry name" value="FLAGELLAR BIOSYNTHETIC PROTEIN FLHB"/>
    <property type="match status" value="1"/>
</dbReference>
<keyword evidence="1" id="KW-1133">Transmembrane helix</keyword>
<dbReference type="InterPro" id="IPR006135">
    <property type="entry name" value="T3SS_substrate_exporter"/>
</dbReference>
<feature type="transmembrane region" description="Helical" evidence="1">
    <location>
        <begin position="188"/>
        <end position="209"/>
    </location>
</feature>
<protein>
    <submittedName>
        <fullName evidence="2">EscU/YscU/HrcU family type III secretion system export apparatus switch protein</fullName>
    </submittedName>
</protein>
<dbReference type="PANTHER" id="PTHR30531">
    <property type="entry name" value="FLAGELLAR BIOSYNTHETIC PROTEIN FLHB"/>
    <property type="match status" value="1"/>
</dbReference>
<feature type="transmembrane region" description="Helical" evidence="1">
    <location>
        <begin position="33"/>
        <end position="54"/>
    </location>
</feature>
<dbReference type="Pfam" id="PF01312">
    <property type="entry name" value="Bac_export_2"/>
    <property type="match status" value="1"/>
</dbReference>
<dbReference type="EMBL" id="CP119321">
    <property type="protein sequence ID" value="WEK13087.1"/>
    <property type="molecule type" value="Genomic_DNA"/>
</dbReference>
<name>A0AAJ6B3G1_9MICO</name>
<dbReference type="AlphaFoldDB" id="A0AAJ6B3G1"/>
<dbReference type="InterPro" id="IPR029025">
    <property type="entry name" value="T3SS_substrate_exporter_C"/>
</dbReference>
<dbReference type="GO" id="GO:0009306">
    <property type="term" value="P:protein secretion"/>
    <property type="evidence" value="ECO:0007669"/>
    <property type="project" value="InterPro"/>
</dbReference>
<dbReference type="Gene3D" id="3.40.1690.10">
    <property type="entry name" value="secretion proteins EscU"/>
    <property type="match status" value="1"/>
</dbReference>
<dbReference type="Proteomes" id="UP001213972">
    <property type="component" value="Chromosome"/>
</dbReference>
<dbReference type="SUPFAM" id="SSF160544">
    <property type="entry name" value="EscU C-terminal domain-like"/>
    <property type="match status" value="1"/>
</dbReference>
<feature type="transmembrane region" description="Helical" evidence="1">
    <location>
        <begin position="90"/>
        <end position="112"/>
    </location>
</feature>
<keyword evidence="1" id="KW-0812">Transmembrane</keyword>
<evidence type="ECO:0000313" key="3">
    <source>
        <dbReference type="Proteomes" id="UP001213972"/>
    </source>
</evidence>
<sequence>MSDADSGERTEMASRRQLREAYRKGRITRSQDMSAWVAIGAFCVMLPTLIGAGANAGTEQFVGIVSVIRHPDVDGALTALSTALADIPSIMGTTLVTVSVVVLIISVVQGGVHLRGVPARFEQFNLVSGVRRLFGLQALWEGAKALLKTAAIGLALYVVVAGLMPLLITSGASPVQRLLEVASSGIASLLATAVAVGVALALADVLVVARRNRKHTRMTKKQARDEHKNSEGDPLIRSQRRARQMAMSRNRMIAAVGDADVVLVNPTHVAVALRYEPGKSAPRVVAKGKGVVAERIRERAAEAGVPLVRDIPLARALHGACDLGQEIPADLYTAVARVLVFVDGLKRRGSARGVHTVPERKAPRP</sequence>
<proteinExistence type="predicted"/>
<gene>
    <name evidence="2" type="ORF">P0Y48_11520</name>
</gene>
<accession>A0AAJ6B3G1</accession>
<feature type="transmembrane region" description="Helical" evidence="1">
    <location>
        <begin position="145"/>
        <end position="168"/>
    </location>
</feature>
<organism evidence="2 3">
    <name type="scientific">Candidatus Microbacterium phytovorans</name>
    <dbReference type="NCBI Taxonomy" id="3121374"/>
    <lineage>
        <taxon>Bacteria</taxon>
        <taxon>Bacillati</taxon>
        <taxon>Actinomycetota</taxon>
        <taxon>Actinomycetes</taxon>
        <taxon>Micrococcales</taxon>
        <taxon>Microbacteriaceae</taxon>
        <taxon>Microbacterium</taxon>
    </lineage>
</organism>
<reference evidence="2" key="1">
    <citation type="submission" date="2023-03" db="EMBL/GenBank/DDBJ databases">
        <title>Andean soil-derived lignocellulolytic bacterial consortium as a source of novel taxa and putative plastic-active enzymes.</title>
        <authorList>
            <person name="Diaz-Garcia L."/>
            <person name="Chuvochina M."/>
            <person name="Feuerriegel G."/>
            <person name="Bunk B."/>
            <person name="Sproer C."/>
            <person name="Streit W.R."/>
            <person name="Rodriguez L.M."/>
            <person name="Overmann J."/>
            <person name="Jimenez D.J."/>
        </authorList>
    </citation>
    <scope>NUCLEOTIDE SEQUENCE</scope>
    <source>
        <strain evidence="2">MAG 4610</strain>
    </source>
</reference>
<keyword evidence="1" id="KW-0472">Membrane</keyword>
<evidence type="ECO:0000313" key="2">
    <source>
        <dbReference type="EMBL" id="WEK13087.1"/>
    </source>
</evidence>
<dbReference type="PRINTS" id="PR00950">
    <property type="entry name" value="TYPE3IMSPROT"/>
</dbReference>
<evidence type="ECO:0000256" key="1">
    <source>
        <dbReference type="SAM" id="Phobius"/>
    </source>
</evidence>